<gene>
    <name evidence="3" type="ORF">C7R54_22445</name>
</gene>
<sequence>MFLHNMLKCKHIFTAEGASNIMNRRSGLIAILAVTAGMLAGCARPSYENIEEKYGNLPAGQGRIYFYQPSSPGDPATGQPYVLLNGWKTGRTAPGDFFFVDRPAGQHTVSIDLSKTPPLTLQLAAGETRYIRINKGSTSLTYNEEPKEKAEAELASMSYHGAGSRERRAIKRAYPTSGYTVPRTPTPTSPQTPSPQTSAPQSYPVAR</sequence>
<dbReference type="EMBL" id="PYAL01000007">
    <property type="protein sequence ID" value="RXN85256.1"/>
    <property type="molecule type" value="Genomic_DNA"/>
</dbReference>
<keyword evidence="4" id="KW-1185">Reference proteome</keyword>
<evidence type="ECO:0000259" key="2">
    <source>
        <dbReference type="Pfam" id="PF11008"/>
    </source>
</evidence>
<dbReference type="Pfam" id="PF11008">
    <property type="entry name" value="DUF2846"/>
    <property type="match status" value="1"/>
</dbReference>
<organism evidence="3 4">
    <name type="scientific">Achromobacter aloeverae</name>
    <dbReference type="NCBI Taxonomy" id="1750518"/>
    <lineage>
        <taxon>Bacteria</taxon>
        <taxon>Pseudomonadati</taxon>
        <taxon>Pseudomonadota</taxon>
        <taxon>Betaproteobacteria</taxon>
        <taxon>Burkholderiales</taxon>
        <taxon>Alcaligenaceae</taxon>
        <taxon>Achromobacter</taxon>
    </lineage>
</organism>
<dbReference type="AlphaFoldDB" id="A0A4Q1HHH2"/>
<evidence type="ECO:0000313" key="4">
    <source>
        <dbReference type="Proteomes" id="UP000290849"/>
    </source>
</evidence>
<feature type="region of interest" description="Disordered" evidence="1">
    <location>
        <begin position="158"/>
        <end position="207"/>
    </location>
</feature>
<dbReference type="Proteomes" id="UP000290849">
    <property type="component" value="Unassembled WGS sequence"/>
</dbReference>
<feature type="compositionally biased region" description="Pro residues" evidence="1">
    <location>
        <begin position="184"/>
        <end position="193"/>
    </location>
</feature>
<comment type="caution">
    <text evidence="3">The sequence shown here is derived from an EMBL/GenBank/DDBJ whole genome shotgun (WGS) entry which is preliminary data.</text>
</comment>
<proteinExistence type="predicted"/>
<feature type="domain" description="DUF2846" evidence="2">
    <location>
        <begin position="59"/>
        <end position="135"/>
    </location>
</feature>
<dbReference type="InterPro" id="IPR022548">
    <property type="entry name" value="DUF2846"/>
</dbReference>
<feature type="compositionally biased region" description="Low complexity" evidence="1">
    <location>
        <begin position="194"/>
        <end position="207"/>
    </location>
</feature>
<protein>
    <recommendedName>
        <fullName evidence="2">DUF2846 domain-containing protein</fullName>
    </recommendedName>
</protein>
<accession>A0A4Q1HHH2</accession>
<evidence type="ECO:0000313" key="3">
    <source>
        <dbReference type="EMBL" id="RXN85256.1"/>
    </source>
</evidence>
<evidence type="ECO:0000256" key="1">
    <source>
        <dbReference type="SAM" id="MobiDB-lite"/>
    </source>
</evidence>
<name>A0A4Q1HHH2_9BURK</name>
<reference evidence="3 4" key="1">
    <citation type="journal article" date="2017" name="Int. J. Syst. Evol. Microbiol.">
        <title>Achromobacter aloeverae sp. nov., isolated from the root of Aloe vera (L.) Burm.f.</title>
        <authorList>
            <person name="Kuncharoen N."/>
            <person name="Muramatsu Y."/>
            <person name="Shibata C."/>
            <person name="Kamakura Y."/>
            <person name="Nakagawa Y."/>
            <person name="Tanasupawat S."/>
        </authorList>
    </citation>
    <scope>NUCLEOTIDE SEQUENCE [LARGE SCALE GENOMIC DNA]</scope>
    <source>
        <strain evidence="3 4">AVA-1</strain>
    </source>
</reference>